<evidence type="ECO:0000256" key="13">
    <source>
        <dbReference type="ARBA" id="ARBA00023306"/>
    </source>
</evidence>
<dbReference type="GO" id="GO:0048471">
    <property type="term" value="C:perinuclear region of cytoplasm"/>
    <property type="evidence" value="ECO:0007669"/>
    <property type="project" value="UniProtKB-SubCell"/>
</dbReference>
<proteinExistence type="inferred from homology"/>
<dbReference type="AlphaFoldDB" id="A0A8X6J8R5"/>
<dbReference type="PANTHER" id="PTHR12955:SF1">
    <property type="entry name" value="INTEGRATOR COMPLEX SUBUNIT 13"/>
    <property type="match status" value="1"/>
</dbReference>
<keyword evidence="12" id="KW-0469">Meiosis</keyword>
<keyword evidence="11" id="KW-0539">Nucleus</keyword>
<evidence type="ECO:0000256" key="14">
    <source>
        <dbReference type="ARBA" id="ARBA00030658"/>
    </source>
</evidence>
<evidence type="ECO:0000256" key="3">
    <source>
        <dbReference type="ARBA" id="ARBA00005310"/>
    </source>
</evidence>
<keyword evidence="8" id="KW-0221">Differentiation</keyword>
<feature type="compositionally biased region" description="Basic and acidic residues" evidence="18">
    <location>
        <begin position="589"/>
        <end position="617"/>
    </location>
</feature>
<comment type="caution">
    <text evidence="20">The sequence shown here is derived from an EMBL/GenBank/DDBJ whole genome shotgun (WGS) entry which is preliminary data.</text>
</comment>
<dbReference type="GO" id="GO:0032039">
    <property type="term" value="C:integrator complex"/>
    <property type="evidence" value="ECO:0007669"/>
    <property type="project" value="TreeGrafter"/>
</dbReference>
<organism evidence="20 21">
    <name type="scientific">Trichonephila clavata</name>
    <name type="common">Joro spider</name>
    <name type="synonym">Nephila clavata</name>
    <dbReference type="NCBI Taxonomy" id="2740835"/>
    <lineage>
        <taxon>Eukaryota</taxon>
        <taxon>Metazoa</taxon>
        <taxon>Ecdysozoa</taxon>
        <taxon>Arthropoda</taxon>
        <taxon>Chelicerata</taxon>
        <taxon>Arachnida</taxon>
        <taxon>Araneae</taxon>
        <taxon>Araneomorphae</taxon>
        <taxon>Entelegynae</taxon>
        <taxon>Araneoidea</taxon>
        <taxon>Nephilidae</taxon>
        <taxon>Trichonephila</taxon>
    </lineage>
</organism>
<dbReference type="GO" id="GO:0051301">
    <property type="term" value="P:cell division"/>
    <property type="evidence" value="ECO:0007669"/>
    <property type="project" value="UniProtKB-KW"/>
</dbReference>
<evidence type="ECO:0000256" key="18">
    <source>
        <dbReference type="SAM" id="MobiDB-lite"/>
    </source>
</evidence>
<dbReference type="OrthoDB" id="5844105at2759"/>
<evidence type="ECO:0000256" key="4">
    <source>
        <dbReference type="ARBA" id="ARBA00020501"/>
    </source>
</evidence>
<dbReference type="PANTHER" id="PTHR12955">
    <property type="entry name" value="SARCOMA ANTIGEN NY-SAR-95-RELATED"/>
    <property type="match status" value="1"/>
</dbReference>
<evidence type="ECO:0000256" key="8">
    <source>
        <dbReference type="ARBA" id="ARBA00022782"/>
    </source>
</evidence>
<evidence type="ECO:0000259" key="19">
    <source>
        <dbReference type="Pfam" id="PF03781"/>
    </source>
</evidence>
<dbReference type="GO" id="GO:0051642">
    <property type="term" value="P:centrosome localization"/>
    <property type="evidence" value="ECO:0007669"/>
    <property type="project" value="TreeGrafter"/>
</dbReference>
<dbReference type="Proteomes" id="UP000887116">
    <property type="component" value="Unassembled WGS sequence"/>
</dbReference>
<dbReference type="GO" id="GO:0007283">
    <property type="term" value="P:spermatogenesis"/>
    <property type="evidence" value="ECO:0007669"/>
    <property type="project" value="UniProtKB-KW"/>
</dbReference>
<keyword evidence="7" id="KW-0498">Mitosis</keyword>
<evidence type="ECO:0000313" key="21">
    <source>
        <dbReference type="Proteomes" id="UP000887116"/>
    </source>
</evidence>
<evidence type="ECO:0000256" key="16">
    <source>
        <dbReference type="ARBA" id="ARBA00061603"/>
    </source>
</evidence>
<dbReference type="Pfam" id="PF03781">
    <property type="entry name" value="FGE-sulfatase"/>
    <property type="match status" value="1"/>
</dbReference>
<evidence type="ECO:0000256" key="7">
    <source>
        <dbReference type="ARBA" id="ARBA00022776"/>
    </source>
</evidence>
<evidence type="ECO:0000256" key="15">
    <source>
        <dbReference type="ARBA" id="ARBA00032585"/>
    </source>
</evidence>
<evidence type="ECO:0000256" key="11">
    <source>
        <dbReference type="ARBA" id="ARBA00023242"/>
    </source>
</evidence>
<keyword evidence="6" id="KW-0132">Cell division</keyword>
<dbReference type="InterPro" id="IPR005532">
    <property type="entry name" value="SUMF_dom"/>
</dbReference>
<reference evidence="20" key="1">
    <citation type="submission" date="2020-07" db="EMBL/GenBank/DDBJ databases">
        <title>Multicomponent nature underlies the extraordinary mechanical properties of spider dragline silk.</title>
        <authorList>
            <person name="Kono N."/>
            <person name="Nakamura H."/>
            <person name="Mori M."/>
            <person name="Yoshida Y."/>
            <person name="Ohtoshi R."/>
            <person name="Malay A.D."/>
            <person name="Moran D.A.P."/>
            <person name="Tomita M."/>
            <person name="Numata K."/>
            <person name="Arakawa K."/>
        </authorList>
    </citation>
    <scope>NUCLEOTIDE SEQUENCE</scope>
</reference>
<dbReference type="InterPro" id="IPR019355">
    <property type="entry name" value="Cell_cycle_regulator_Mat89Bb"/>
</dbReference>
<feature type="domain" description="Sulfatase-modifying factor enzyme-like" evidence="19">
    <location>
        <begin position="778"/>
        <end position="1054"/>
    </location>
</feature>
<dbReference type="GO" id="GO:0051321">
    <property type="term" value="P:meiotic cell cycle"/>
    <property type="evidence" value="ECO:0007669"/>
    <property type="project" value="UniProtKB-KW"/>
</dbReference>
<evidence type="ECO:0000256" key="9">
    <source>
        <dbReference type="ARBA" id="ARBA00022871"/>
    </source>
</evidence>
<keyword evidence="13" id="KW-0131">Cell cycle</keyword>
<evidence type="ECO:0000256" key="10">
    <source>
        <dbReference type="ARBA" id="ARBA00023054"/>
    </source>
</evidence>
<gene>
    <name evidence="20" type="primary">INTS13</name>
    <name evidence="20" type="ORF">TNCT_446201</name>
</gene>
<evidence type="ECO:0000256" key="5">
    <source>
        <dbReference type="ARBA" id="ARBA00022490"/>
    </source>
</evidence>
<evidence type="ECO:0000256" key="2">
    <source>
        <dbReference type="ARBA" id="ARBA00004556"/>
    </source>
</evidence>
<comment type="subcellular location">
    <subcellularLocation>
        <location evidence="2">Cytoplasm</location>
        <location evidence="2">Perinuclear region</location>
    </subcellularLocation>
    <subcellularLocation>
        <location evidence="1">Nucleus</location>
    </subcellularLocation>
</comment>
<name>A0A8X6J8R5_TRICU</name>
<feature type="region of interest" description="Disordered" evidence="18">
    <location>
        <begin position="997"/>
        <end position="1017"/>
    </location>
</feature>
<comment type="similarity">
    <text evidence="3">Belongs to the sulfatase-modifying factor family.</text>
</comment>
<evidence type="ECO:0000256" key="12">
    <source>
        <dbReference type="ARBA" id="ARBA00023254"/>
    </source>
</evidence>
<dbReference type="EMBL" id="BMAO01004752">
    <property type="protein sequence ID" value="GFQ96705.1"/>
    <property type="molecule type" value="Genomic_DNA"/>
</dbReference>
<dbReference type="InterPro" id="IPR042095">
    <property type="entry name" value="SUMF_sf"/>
</dbReference>
<dbReference type="GO" id="GO:0030154">
    <property type="term" value="P:cell differentiation"/>
    <property type="evidence" value="ECO:0007669"/>
    <property type="project" value="UniProtKB-KW"/>
</dbReference>
<dbReference type="Gene3D" id="3.90.1580.10">
    <property type="entry name" value="paralog of FGE (formylglycine-generating enzyme)"/>
    <property type="match status" value="1"/>
</dbReference>
<evidence type="ECO:0000256" key="17">
    <source>
        <dbReference type="ARBA" id="ARBA00065185"/>
    </source>
</evidence>
<evidence type="ECO:0000256" key="1">
    <source>
        <dbReference type="ARBA" id="ARBA00004123"/>
    </source>
</evidence>
<keyword evidence="5" id="KW-0963">Cytoplasm</keyword>
<evidence type="ECO:0000313" key="20">
    <source>
        <dbReference type="EMBL" id="GFQ96705.1"/>
    </source>
</evidence>
<dbReference type="InterPro" id="IPR016187">
    <property type="entry name" value="CTDL_fold"/>
</dbReference>
<protein>
    <recommendedName>
        <fullName evidence="4">Protein asunder</fullName>
    </recommendedName>
    <alternativeName>
        <fullName evidence="15">Cell cycle regulator Mat89Bb</fullName>
    </alternativeName>
    <alternativeName>
        <fullName evidence="14">Set apart in position or space protein</fullName>
    </alternativeName>
</protein>
<dbReference type="SUPFAM" id="SSF56436">
    <property type="entry name" value="C-type lectin-like"/>
    <property type="match status" value="1"/>
</dbReference>
<comment type="similarity">
    <text evidence="16">Belongs to the Integrator subunit 13 family.</text>
</comment>
<comment type="subunit">
    <text evidence="17">Belongs to the multiprotein complex Integrator, at least composed of IntS1, IntS2, IntS3, IntS4, omd/IntS5, IntS6, defl/IntS7, IntS8, IntS9, IntS10, IntS11, IntS12, asun/IntS13, IntS14 and IntS15. The core complex associates with protein phosphatase 2A subunits mts/PP2A and Pp2A-29B, to form the Integrator-PP2A (INTAC) complex.</text>
</comment>
<accession>A0A8X6J8R5</accession>
<keyword evidence="9" id="KW-0744">Spermatogenesis</keyword>
<feature type="region of interest" description="Disordered" evidence="18">
    <location>
        <begin position="577"/>
        <end position="624"/>
    </location>
</feature>
<dbReference type="Pfam" id="PF10221">
    <property type="entry name" value="Mat89Bb"/>
    <property type="match status" value="1"/>
</dbReference>
<keyword evidence="10" id="KW-0175">Coiled coil</keyword>
<dbReference type="GO" id="GO:0007346">
    <property type="term" value="P:regulation of mitotic cell cycle"/>
    <property type="evidence" value="ECO:0007669"/>
    <property type="project" value="TreeGrafter"/>
</dbReference>
<sequence length="1058" mass="117539">MAFPVSHKTIFVLDHGPNFLGSCHQNMEFDIFTKTRQPGIIPLAPLSKSLWTCSVEAAIEYCRIVWDIFPTEKLIRFIISDTSSLTLNSWSQDQQNLNHLMAALAQVGPPQNVSGKECNVIHGLNAAIEALCECSEIQHEKRTSMTESAGKVVNRGRIICFTNVKSDLEVNSLVECFQSALLEHNKLASSSDSLMTIQHCELVMMHVYPVNKESVIAHQPKKAISPILSTEIHNVKSGRHLAAKLGILVQQHYNLASTTVTGIPMKEEQNASSSANYDVELLHPVAAHAEVFKTGVVNAEGVHITAVKEGQIYETVTLKWCTPRSSSVELQYCTSSFRITPVDVNNRPSSCLTNFLLNGRAVMLEMPRKSGSKVLSHMLASHGGEIFIHTLGTGRSILEDPPSISEGCGGRVTDYRINDFGDFMKQNRLVPHDPKQERIDPPIEMAKKKLTRLTQYWPLVFSHTTIFNNASQIGPLLQLITKETLDANDVAECRKSIFGLVTSENKGLPLNVPTISTRGKGPKREEHYRLAWNELEAFVRCHCTTAEHQSVLECLLECRKPNTDGESSASIASIKVQLGAQSPSHSPSKKIEKNGRDEKEFSKSYDSDDKDTERNKNLDSSGDSSYKYHPAKKLKLSADILKTSGNKSLLSLWSDRLATEHEKRFVEFAGRINGNGPVKLYPNIKCEGGKMSAVKILVFVTVLNLSVINILCAVEAGETHSKSEDCGCGAVSRDSELSKEQQCSTNTDGEKHCDSGPAEKYLEKNQNIDARGDARFANSVLIKGGQFKMGTDKPVFVADGEGPARKVTVNDFYMDIHEVSNKEFEEFVKSTNHVTEAEKFGDSFVLDFLLSDEVKGTITQAVAAAPWWLPVKGADWRHPEGKDSNISKRMDHPVIHVSWNDAVAYCKWKGMRLPTEAEWEYACRSGLPDRLFPWGNKQMPQNKHYMNIWQGTFPDNNTKEDGYASTAPVDAFPSTAFGLKNIVGNVWEWTSDWWTTQHSPEEKNNPKGPKSGKDKVKKGGSFMCHKSYCYRFRCAARSQNTPDTSAGNLGFRCAATKS</sequence>
<evidence type="ECO:0000256" key="6">
    <source>
        <dbReference type="ARBA" id="ARBA00022618"/>
    </source>
</evidence>
<keyword evidence="21" id="KW-1185">Reference proteome</keyword>